<reference evidence="1 2" key="1">
    <citation type="submission" date="2021-06" db="EMBL/GenBank/DDBJ databases">
        <authorList>
            <person name="Kallberg Y."/>
            <person name="Tangrot J."/>
            <person name="Rosling A."/>
        </authorList>
    </citation>
    <scope>NUCLEOTIDE SEQUENCE [LARGE SCALE GENOMIC DNA]</scope>
    <source>
        <strain evidence="1 2">120-4 pot B 10/14</strain>
    </source>
</reference>
<proteinExistence type="predicted"/>
<dbReference type="EMBL" id="CAJVQB010005853">
    <property type="protein sequence ID" value="CAG8671434.1"/>
    <property type="molecule type" value="Genomic_DNA"/>
</dbReference>
<keyword evidence="2" id="KW-1185">Reference proteome</keyword>
<organism evidence="1 2">
    <name type="scientific">Gigaspora margarita</name>
    <dbReference type="NCBI Taxonomy" id="4874"/>
    <lineage>
        <taxon>Eukaryota</taxon>
        <taxon>Fungi</taxon>
        <taxon>Fungi incertae sedis</taxon>
        <taxon>Mucoromycota</taxon>
        <taxon>Glomeromycotina</taxon>
        <taxon>Glomeromycetes</taxon>
        <taxon>Diversisporales</taxon>
        <taxon>Gigasporaceae</taxon>
        <taxon>Gigaspora</taxon>
    </lineage>
</organism>
<protein>
    <submittedName>
        <fullName evidence="1">42894_t:CDS:1</fullName>
    </submittedName>
</protein>
<name>A0ABN7UVQ4_GIGMA</name>
<gene>
    <name evidence="1" type="ORF">GMARGA_LOCUS10445</name>
</gene>
<sequence>MKYPIDIGIVSLYDEEVIPTFSIRNDYTDLYKELIVTDDASAFFLWIYMYGDVGDSGGAVVSFGSPQNLHSVIGHGIIQCGGPGLASAHSLDTIFNELEKSLYVLSFIWRIQGVLKHSTPHDLSLI</sequence>
<comment type="caution">
    <text evidence="1">The sequence shown here is derived from an EMBL/GenBank/DDBJ whole genome shotgun (WGS) entry which is preliminary data.</text>
</comment>
<dbReference type="Proteomes" id="UP000789901">
    <property type="component" value="Unassembled WGS sequence"/>
</dbReference>
<accession>A0ABN7UVQ4</accession>
<evidence type="ECO:0000313" key="2">
    <source>
        <dbReference type="Proteomes" id="UP000789901"/>
    </source>
</evidence>
<evidence type="ECO:0000313" key="1">
    <source>
        <dbReference type="EMBL" id="CAG8671434.1"/>
    </source>
</evidence>